<organism evidence="1 2">
    <name type="scientific">Elizabethkingia argenteiflava</name>
    <dbReference type="NCBI Taxonomy" id="2681556"/>
    <lineage>
        <taxon>Bacteria</taxon>
        <taxon>Pseudomonadati</taxon>
        <taxon>Bacteroidota</taxon>
        <taxon>Flavobacteriia</taxon>
        <taxon>Flavobacteriales</taxon>
        <taxon>Weeksellaceae</taxon>
        <taxon>Elizabethkingia</taxon>
    </lineage>
</organism>
<gene>
    <name evidence="1" type="ORF">GNY06_04545</name>
</gene>
<comment type="caution">
    <text evidence="1">The sequence shown here is derived from an EMBL/GenBank/DDBJ whole genome shotgun (WGS) entry which is preliminary data.</text>
</comment>
<proteinExistence type="predicted"/>
<reference evidence="1 2" key="1">
    <citation type="submission" date="2019-11" db="EMBL/GenBank/DDBJ databases">
        <title>Characterization of Elizabethkingia argenteiflava sp. nov., isolated from inner surface of Soybean Pods.</title>
        <authorList>
            <person name="Mo S."/>
        </authorList>
    </citation>
    <scope>NUCLEOTIDE SEQUENCE [LARGE SCALE GENOMIC DNA]</scope>
    <source>
        <strain evidence="1 2">YB22</strain>
    </source>
</reference>
<dbReference type="EMBL" id="JAAABJ010000393">
    <property type="protein sequence ID" value="NAW50683.1"/>
    <property type="molecule type" value="Genomic_DNA"/>
</dbReference>
<dbReference type="Proteomes" id="UP000553459">
    <property type="component" value="Unassembled WGS sequence"/>
</dbReference>
<dbReference type="RefSeq" id="WP_166519004.1">
    <property type="nucleotide sequence ID" value="NZ_JAAABJ010000393.1"/>
</dbReference>
<keyword evidence="2" id="KW-1185">Reference proteome</keyword>
<dbReference type="AlphaFoldDB" id="A0A845PUC0"/>
<protein>
    <submittedName>
        <fullName evidence="1">Uncharacterized protein</fullName>
    </submittedName>
</protein>
<evidence type="ECO:0000313" key="2">
    <source>
        <dbReference type="Proteomes" id="UP000553459"/>
    </source>
</evidence>
<sequence>MHENQNVSKTKDDRLWFCATNDLKHFVWSQRDVLGGSTPLYKASFIPVYKPDGSMKFKIAYTTDERLPVAERWRLKITETQSFKLN</sequence>
<evidence type="ECO:0000313" key="1">
    <source>
        <dbReference type="EMBL" id="NAW50683.1"/>
    </source>
</evidence>
<name>A0A845PUC0_9FLAO</name>
<accession>A0A845PUC0</accession>